<name>H0HXR4_9HYPH</name>
<organism evidence="6 7">
    <name type="scientific">Mesorhizobium alhagi CCNWXJ12-2</name>
    <dbReference type="NCBI Taxonomy" id="1107882"/>
    <lineage>
        <taxon>Bacteria</taxon>
        <taxon>Pseudomonadati</taxon>
        <taxon>Pseudomonadota</taxon>
        <taxon>Alphaproteobacteria</taxon>
        <taxon>Hyphomicrobiales</taxon>
        <taxon>Phyllobacteriaceae</taxon>
        <taxon>Allomesorhizobium</taxon>
    </lineage>
</organism>
<dbReference type="PANTHER" id="PTHR48182:SF2">
    <property type="entry name" value="PROTEIN SERAC1"/>
    <property type="match status" value="1"/>
</dbReference>
<evidence type="ECO:0000256" key="5">
    <source>
        <dbReference type="SAM" id="SignalP"/>
    </source>
</evidence>
<gene>
    <name evidence="6" type="ORF">MAXJ12_24817</name>
</gene>
<protein>
    <recommendedName>
        <fullName evidence="8">AB hydrolase-1 domain-containing protein</fullName>
    </recommendedName>
</protein>
<dbReference type="GO" id="GO:0016020">
    <property type="term" value="C:membrane"/>
    <property type="evidence" value="ECO:0007669"/>
    <property type="project" value="UniProtKB-SubCell"/>
</dbReference>
<comment type="subcellular location">
    <subcellularLocation>
        <location evidence="1">Endoplasmic reticulum</location>
    </subcellularLocation>
    <subcellularLocation>
        <location evidence="2">Membrane</location>
    </subcellularLocation>
</comment>
<dbReference type="InterPro" id="IPR029058">
    <property type="entry name" value="AB_hydrolase_fold"/>
</dbReference>
<dbReference type="AlphaFoldDB" id="H0HXR4"/>
<evidence type="ECO:0000256" key="3">
    <source>
        <dbReference type="ARBA" id="ARBA00022824"/>
    </source>
</evidence>
<evidence type="ECO:0000256" key="1">
    <source>
        <dbReference type="ARBA" id="ARBA00004240"/>
    </source>
</evidence>
<dbReference type="Gene3D" id="3.40.50.1820">
    <property type="entry name" value="alpha/beta hydrolase"/>
    <property type="match status" value="1"/>
</dbReference>
<dbReference type="PANTHER" id="PTHR48182">
    <property type="entry name" value="PROTEIN SERAC1"/>
    <property type="match status" value="1"/>
</dbReference>
<dbReference type="InterPro" id="IPR052374">
    <property type="entry name" value="SERAC1"/>
</dbReference>
<feature type="signal peptide" evidence="5">
    <location>
        <begin position="1"/>
        <end position="23"/>
    </location>
</feature>
<evidence type="ECO:0008006" key="8">
    <source>
        <dbReference type="Google" id="ProtNLM"/>
    </source>
</evidence>
<evidence type="ECO:0000256" key="2">
    <source>
        <dbReference type="ARBA" id="ARBA00004370"/>
    </source>
</evidence>
<feature type="chain" id="PRO_5003534214" description="AB hydrolase-1 domain-containing protein" evidence="5">
    <location>
        <begin position="24"/>
        <end position="438"/>
    </location>
</feature>
<keyword evidence="3" id="KW-0256">Endoplasmic reticulum</keyword>
<dbReference type="SUPFAM" id="SSF53474">
    <property type="entry name" value="alpha/beta-Hydrolases"/>
    <property type="match status" value="1"/>
</dbReference>
<evidence type="ECO:0000313" key="6">
    <source>
        <dbReference type="EMBL" id="EHK54478.1"/>
    </source>
</evidence>
<proteinExistence type="predicted"/>
<keyword evidence="5" id="KW-0732">Signal</keyword>
<reference evidence="6 7" key="1">
    <citation type="journal article" date="2012" name="J. Bacteriol.">
        <title>Draft Genome Sequence of Mesorhizobium alhagi CCNWXJ12-2T, a Novel Salt-Resistant Species Isolated from the Desert of Northwestern China.</title>
        <authorList>
            <person name="Zhou M."/>
            <person name="Chen W."/>
            <person name="Chen H."/>
            <person name="Wei G."/>
        </authorList>
    </citation>
    <scope>NUCLEOTIDE SEQUENCE [LARGE SCALE GENOMIC DNA]</scope>
    <source>
        <strain evidence="6 7">CCNWXJ12-2</strain>
    </source>
</reference>
<dbReference type="OrthoDB" id="7594060at2"/>
<keyword evidence="7" id="KW-1185">Reference proteome</keyword>
<accession>H0HXR4</accession>
<evidence type="ECO:0000313" key="7">
    <source>
        <dbReference type="Proteomes" id="UP000003250"/>
    </source>
</evidence>
<keyword evidence="4" id="KW-0472">Membrane</keyword>
<dbReference type="EMBL" id="AHAM01000208">
    <property type="protein sequence ID" value="EHK54478.1"/>
    <property type="molecule type" value="Genomic_DNA"/>
</dbReference>
<sequence length="438" mass="47942">MLNICRLSFSLLALLTYIQTSFAVEPKLLSAPATAQNADRALIFVHGLLGAAEGSFANWPEIIADDDTELPGHGKLSDFAVYSVDYQADFLSQAKLDEVAVGVSRDLAASQIFRRHRHVWLVAHSMGGLILKRSLTLWVQERKELLIDRIMAVGLLGVPSNGAPLADLVKKHGIDRIALTFGWNGALLEDLTTNSGSYLTSLETNWEGLKRNRDTGEPRRFTPVISCGYEEKPQLAGSDWWGGRVWDALVGSVIDSTVVPDLFAKTACHDRRHFSVRHTDLIKPTDQNDTVHVWLRNLIITSITKGASENRVELSTRPPSARSSEATGRVDFNLYDRVATLNQGHDVRNLDQQTGLSTHPERIVFANSPSEEQANSLVLRGGPFLGSTLLDAWYAAAAKNTCLKVEASVDRLKIILAVDGKTVQCSGGAMVCKGQSCT</sequence>
<dbReference type="RefSeq" id="WP_008838545.1">
    <property type="nucleotide sequence ID" value="NZ_AHAM01000208.1"/>
</dbReference>
<dbReference type="Proteomes" id="UP000003250">
    <property type="component" value="Unassembled WGS sequence"/>
</dbReference>
<evidence type="ECO:0000256" key="4">
    <source>
        <dbReference type="ARBA" id="ARBA00023136"/>
    </source>
</evidence>
<dbReference type="PATRIC" id="fig|1107882.3.peg.4811"/>